<gene>
    <name evidence="4" type="ORF">GWK10_06545</name>
</gene>
<keyword evidence="2" id="KW-0175">Coiled coil</keyword>
<accession>A0A6M0CGB6</accession>
<evidence type="ECO:0000313" key="5">
    <source>
        <dbReference type="Proteomes" id="UP000474296"/>
    </source>
</evidence>
<dbReference type="SUPFAM" id="SSF52402">
    <property type="entry name" value="Adenine nucleotide alpha hydrolases-like"/>
    <property type="match status" value="1"/>
</dbReference>
<dbReference type="InterPro" id="IPR014729">
    <property type="entry name" value="Rossmann-like_a/b/a_fold"/>
</dbReference>
<dbReference type="PANTHER" id="PTHR46268">
    <property type="entry name" value="STRESS RESPONSE PROTEIN NHAX"/>
    <property type="match status" value="1"/>
</dbReference>
<dbReference type="PANTHER" id="PTHR46268:SF15">
    <property type="entry name" value="UNIVERSAL STRESS PROTEIN HP_0031"/>
    <property type="match status" value="1"/>
</dbReference>
<feature type="domain" description="UspA" evidence="3">
    <location>
        <begin position="9"/>
        <end position="137"/>
    </location>
</feature>
<dbReference type="RefSeq" id="WP_164030442.1">
    <property type="nucleotide sequence ID" value="NZ_JAABOQ010000002.1"/>
</dbReference>
<sequence>MKNSNFKYRLLVLLDHSKTSKVALRDAVNLAKVIDGKIDLLQVKAPSKFTQYGNQIALMRTLDEQRASEKKKMKELANTISESENIPVSYKFTFGNVVNEVQDHIDQTTPDIVVIGKRKTGFKSFLKTSVTNHLLNNHKGGILISGNESNTAAFDDVSLGFLNEEALNNEITIAGDLISKSKRPLKLFKFSGDSYQDKQETPNKVVTFEFDEHAEPSTPISKYISKNGVDLLCVKRDMEKGISKSINQFNNEIAKTIIKTEVPVLVLAN</sequence>
<feature type="coiled-coil region" evidence="2">
    <location>
        <begin position="59"/>
        <end position="86"/>
    </location>
</feature>
<proteinExistence type="inferred from homology"/>
<name>A0A6M0CGB6_9FLAO</name>
<evidence type="ECO:0000313" key="4">
    <source>
        <dbReference type="EMBL" id="NER16861.1"/>
    </source>
</evidence>
<reference evidence="4 5" key="1">
    <citation type="submission" date="2020-01" db="EMBL/GenBank/DDBJ databases">
        <title>Spongiivirga citrea KCTC 32990T.</title>
        <authorList>
            <person name="Wang G."/>
        </authorList>
    </citation>
    <scope>NUCLEOTIDE SEQUENCE [LARGE SCALE GENOMIC DNA]</scope>
    <source>
        <strain evidence="4 5">KCTC 32990</strain>
    </source>
</reference>
<keyword evidence="5" id="KW-1185">Reference proteome</keyword>
<protein>
    <submittedName>
        <fullName evidence="4">Universal stress protein</fullName>
    </submittedName>
</protein>
<comment type="caution">
    <text evidence="4">The sequence shown here is derived from an EMBL/GenBank/DDBJ whole genome shotgun (WGS) entry which is preliminary data.</text>
</comment>
<dbReference type="Pfam" id="PF00582">
    <property type="entry name" value="Usp"/>
    <property type="match status" value="1"/>
</dbReference>
<organism evidence="4 5">
    <name type="scientific">Spongiivirga citrea</name>
    <dbReference type="NCBI Taxonomy" id="1481457"/>
    <lineage>
        <taxon>Bacteria</taxon>
        <taxon>Pseudomonadati</taxon>
        <taxon>Bacteroidota</taxon>
        <taxon>Flavobacteriia</taxon>
        <taxon>Flavobacteriales</taxon>
        <taxon>Flavobacteriaceae</taxon>
        <taxon>Spongiivirga</taxon>
    </lineage>
</organism>
<evidence type="ECO:0000259" key="3">
    <source>
        <dbReference type="Pfam" id="PF00582"/>
    </source>
</evidence>
<dbReference type="InterPro" id="IPR006016">
    <property type="entry name" value="UspA"/>
</dbReference>
<evidence type="ECO:0000256" key="1">
    <source>
        <dbReference type="ARBA" id="ARBA00008791"/>
    </source>
</evidence>
<evidence type="ECO:0000256" key="2">
    <source>
        <dbReference type="SAM" id="Coils"/>
    </source>
</evidence>
<dbReference type="AlphaFoldDB" id="A0A6M0CGB6"/>
<comment type="similarity">
    <text evidence="1">Belongs to the universal stress protein A family.</text>
</comment>
<dbReference type="CDD" id="cd00293">
    <property type="entry name" value="USP-like"/>
    <property type="match status" value="1"/>
</dbReference>
<dbReference type="EMBL" id="JAABOQ010000002">
    <property type="protein sequence ID" value="NER16861.1"/>
    <property type="molecule type" value="Genomic_DNA"/>
</dbReference>
<dbReference type="Gene3D" id="3.40.50.620">
    <property type="entry name" value="HUPs"/>
    <property type="match status" value="1"/>
</dbReference>
<dbReference type="Proteomes" id="UP000474296">
    <property type="component" value="Unassembled WGS sequence"/>
</dbReference>